<dbReference type="PROSITE" id="PS50885">
    <property type="entry name" value="HAMP"/>
    <property type="match status" value="1"/>
</dbReference>
<keyword evidence="12" id="KW-1185">Reference proteome</keyword>
<reference evidence="11" key="1">
    <citation type="journal article" date="2014" name="Int. J. Syst. Evol. Microbiol.">
        <title>Complete genome sequence of Corynebacterium casei LMG S-19264T (=DSM 44701T), isolated from a smear-ripened cheese.</title>
        <authorList>
            <consortium name="US DOE Joint Genome Institute (JGI-PGF)"/>
            <person name="Walter F."/>
            <person name="Albersmeier A."/>
            <person name="Kalinowski J."/>
            <person name="Ruckert C."/>
        </authorList>
    </citation>
    <scope>NUCLEOTIDE SEQUENCE</scope>
    <source>
        <strain evidence="11">CGMCC 4.7299</strain>
    </source>
</reference>
<evidence type="ECO:0000256" key="5">
    <source>
        <dbReference type="PROSITE-ProRule" id="PRU00284"/>
    </source>
</evidence>
<dbReference type="AlphaFoldDB" id="A0A8J3BXY8"/>
<dbReference type="SMART" id="SM00283">
    <property type="entry name" value="MA"/>
    <property type="match status" value="1"/>
</dbReference>
<dbReference type="GO" id="GO:0006935">
    <property type="term" value="P:chemotaxis"/>
    <property type="evidence" value="ECO:0007669"/>
    <property type="project" value="InterPro"/>
</dbReference>
<name>A0A8J3BXY8_9ACTN</name>
<reference evidence="11" key="2">
    <citation type="submission" date="2020-09" db="EMBL/GenBank/DDBJ databases">
        <authorList>
            <person name="Sun Q."/>
            <person name="Zhou Y."/>
        </authorList>
    </citation>
    <scope>NUCLEOTIDE SEQUENCE</scope>
    <source>
        <strain evidence="11">CGMCC 4.7299</strain>
    </source>
</reference>
<dbReference type="InterPro" id="IPR003660">
    <property type="entry name" value="HAMP_dom"/>
</dbReference>
<dbReference type="Gene3D" id="1.10.287.950">
    <property type="entry name" value="Methyl-accepting chemotaxis protein"/>
    <property type="match status" value="1"/>
</dbReference>
<feature type="transmembrane region" description="Helical" evidence="8">
    <location>
        <begin position="38"/>
        <end position="58"/>
    </location>
</feature>
<comment type="similarity">
    <text evidence="4">Belongs to the methyl-accepting chemotaxis (MCP) protein family.</text>
</comment>
<dbReference type="GO" id="GO:0007165">
    <property type="term" value="P:signal transduction"/>
    <property type="evidence" value="ECO:0007669"/>
    <property type="project" value="UniProtKB-KW"/>
</dbReference>
<evidence type="ECO:0000259" key="10">
    <source>
        <dbReference type="PROSITE" id="PS50885"/>
    </source>
</evidence>
<evidence type="ECO:0000256" key="8">
    <source>
        <dbReference type="SAM" id="Phobius"/>
    </source>
</evidence>
<evidence type="ECO:0000256" key="6">
    <source>
        <dbReference type="SAM" id="Coils"/>
    </source>
</evidence>
<dbReference type="InterPro" id="IPR009875">
    <property type="entry name" value="PilZ_domain"/>
</dbReference>
<dbReference type="RefSeq" id="WP_189078931.1">
    <property type="nucleotide sequence ID" value="NZ_BMMX01000006.1"/>
</dbReference>
<protein>
    <submittedName>
        <fullName evidence="11">Methyl-accepting chemotaxis protein</fullName>
    </submittedName>
</protein>
<dbReference type="InterPro" id="IPR004089">
    <property type="entry name" value="MCPsignal_dom"/>
</dbReference>
<dbReference type="PRINTS" id="PR00260">
    <property type="entry name" value="CHEMTRNSDUCR"/>
</dbReference>
<sequence length="699" mass="73803">MTVIEQAPHGGSGPARRAPGTLRPMLSIANRMRTGMRLLALVVFLLIPGGIATTMYTVETTDRIAFSSAEREGVDVVRPLLVALSDTVAGDTPDLDGVRAVVNDHPHLGAVDMAAALPGLGDGSPTQRVALAQGLADLITHIGNTSNLILDPDLDSFYVMDPQIVVLPRALVAAAKAATEPSADGAQAALAAQAVLAGQLSAAAESLRSDVDTTVQNTDRADVGGRLAPVQTAADAIDALAQTLTSTLNQPGPTDPVAAARAARDTVPALHDVLVDLLDTRISVFSMERTLVLAVAIGGFLLAGWFATAVLWQTGRDVRDTVRAVSAIAGGDLTEKSLPDGRDEMGDIGRSLTTARRRLEEQDTEIRAAQAAREQQLRSSFLHQRQVEAQFRNRAQTIIDESTATIADELRHVTEQVGQVREAATTIDENITTTGAATTAVIEHARAAEQVIGSLEESLRRVAHTATLITGIAGQTRLLALNATIEAARAGELGAGFTVVADEVKQLADSTAKSTEQITATINALEHDTTEMARAITTMIEGISGVGEATGSLRTVAADQDSLVDKLSEYMGGTLARVQEMSHLAEQLERRQHDRIAATGRTWLRIPGREKIEATMINVSSGGLRCAVPTDLGITEGDTVDIDLEHDGNQLRVSGNVINVVDTGGGDHELGLQFLVPDQRLADELETFVKRLLNAALPA</sequence>
<organism evidence="11 12">
    <name type="scientific">Mangrovihabitans endophyticus</name>
    <dbReference type="NCBI Taxonomy" id="1751298"/>
    <lineage>
        <taxon>Bacteria</taxon>
        <taxon>Bacillati</taxon>
        <taxon>Actinomycetota</taxon>
        <taxon>Actinomycetes</taxon>
        <taxon>Micromonosporales</taxon>
        <taxon>Micromonosporaceae</taxon>
        <taxon>Mangrovihabitans</taxon>
    </lineage>
</organism>
<dbReference type="PANTHER" id="PTHR32089">
    <property type="entry name" value="METHYL-ACCEPTING CHEMOTAXIS PROTEIN MCPB"/>
    <property type="match status" value="1"/>
</dbReference>
<keyword evidence="6" id="KW-0175">Coiled coil</keyword>
<accession>A0A8J3BXY8</accession>
<dbReference type="GO" id="GO:0004888">
    <property type="term" value="F:transmembrane signaling receptor activity"/>
    <property type="evidence" value="ECO:0007669"/>
    <property type="project" value="InterPro"/>
</dbReference>
<dbReference type="PANTHER" id="PTHR32089:SF112">
    <property type="entry name" value="LYSOZYME-LIKE PROTEIN-RELATED"/>
    <property type="match status" value="1"/>
</dbReference>
<dbReference type="SUPFAM" id="SSF58104">
    <property type="entry name" value="Methyl-accepting chemotaxis protein (MCP) signaling domain"/>
    <property type="match status" value="1"/>
</dbReference>
<comment type="caution">
    <text evidence="11">The sequence shown here is derived from an EMBL/GenBank/DDBJ whole genome shotgun (WGS) entry which is preliminary data.</text>
</comment>
<gene>
    <name evidence="11" type="ORF">GCM10012284_20820</name>
</gene>
<feature type="coiled-coil region" evidence="6">
    <location>
        <begin position="352"/>
        <end position="379"/>
    </location>
</feature>
<keyword evidence="2 8" id="KW-1133">Transmembrane helix</keyword>
<dbReference type="Gene3D" id="6.10.340.10">
    <property type="match status" value="1"/>
</dbReference>
<dbReference type="Pfam" id="PF07238">
    <property type="entry name" value="PilZ"/>
    <property type="match status" value="1"/>
</dbReference>
<dbReference type="Gene3D" id="2.40.10.220">
    <property type="entry name" value="predicted glycosyltransferase like domains"/>
    <property type="match status" value="1"/>
</dbReference>
<dbReference type="GO" id="GO:0035438">
    <property type="term" value="F:cyclic-di-GMP binding"/>
    <property type="evidence" value="ECO:0007669"/>
    <property type="project" value="InterPro"/>
</dbReference>
<feature type="region of interest" description="Disordered" evidence="7">
    <location>
        <begin position="1"/>
        <end position="20"/>
    </location>
</feature>
<dbReference type="InterPro" id="IPR004090">
    <property type="entry name" value="Chemotax_Me-accpt_rcpt"/>
</dbReference>
<dbReference type="SMART" id="SM00304">
    <property type="entry name" value="HAMP"/>
    <property type="match status" value="2"/>
</dbReference>
<keyword evidence="8" id="KW-0472">Membrane</keyword>
<evidence type="ECO:0000313" key="11">
    <source>
        <dbReference type="EMBL" id="GGK86442.1"/>
    </source>
</evidence>
<keyword evidence="1 8" id="KW-0812">Transmembrane</keyword>
<evidence type="ECO:0000259" key="9">
    <source>
        <dbReference type="PROSITE" id="PS50111"/>
    </source>
</evidence>
<evidence type="ECO:0000256" key="1">
    <source>
        <dbReference type="ARBA" id="ARBA00022692"/>
    </source>
</evidence>
<evidence type="ECO:0000256" key="4">
    <source>
        <dbReference type="ARBA" id="ARBA00029447"/>
    </source>
</evidence>
<dbReference type="GO" id="GO:0016020">
    <property type="term" value="C:membrane"/>
    <property type="evidence" value="ECO:0007669"/>
    <property type="project" value="InterPro"/>
</dbReference>
<dbReference type="Pfam" id="PF00015">
    <property type="entry name" value="MCPsignal"/>
    <property type="match status" value="1"/>
</dbReference>
<dbReference type="PROSITE" id="PS50111">
    <property type="entry name" value="CHEMOTAXIS_TRANSDUC_2"/>
    <property type="match status" value="1"/>
</dbReference>
<dbReference type="EMBL" id="BMMX01000006">
    <property type="protein sequence ID" value="GGK86442.1"/>
    <property type="molecule type" value="Genomic_DNA"/>
</dbReference>
<dbReference type="SUPFAM" id="SSF141371">
    <property type="entry name" value="PilZ domain-like"/>
    <property type="match status" value="1"/>
</dbReference>
<evidence type="ECO:0000256" key="7">
    <source>
        <dbReference type="SAM" id="MobiDB-lite"/>
    </source>
</evidence>
<dbReference type="Proteomes" id="UP000656042">
    <property type="component" value="Unassembled WGS sequence"/>
</dbReference>
<dbReference type="Pfam" id="PF00672">
    <property type="entry name" value="HAMP"/>
    <property type="match status" value="1"/>
</dbReference>
<keyword evidence="3 5" id="KW-0807">Transducer</keyword>
<evidence type="ECO:0000256" key="2">
    <source>
        <dbReference type="ARBA" id="ARBA00022989"/>
    </source>
</evidence>
<evidence type="ECO:0000313" key="12">
    <source>
        <dbReference type="Proteomes" id="UP000656042"/>
    </source>
</evidence>
<feature type="domain" description="Methyl-accepting transducer" evidence="9">
    <location>
        <begin position="399"/>
        <end position="596"/>
    </location>
</feature>
<evidence type="ECO:0000256" key="3">
    <source>
        <dbReference type="ARBA" id="ARBA00023224"/>
    </source>
</evidence>
<proteinExistence type="inferred from homology"/>
<dbReference type="CDD" id="cd06225">
    <property type="entry name" value="HAMP"/>
    <property type="match status" value="1"/>
</dbReference>
<feature type="domain" description="HAMP" evidence="10">
    <location>
        <begin position="312"/>
        <end position="364"/>
    </location>
</feature>
<feature type="transmembrane region" description="Helical" evidence="8">
    <location>
        <begin position="291"/>
        <end position="312"/>
    </location>
</feature>